<accession>A0A1L8DPA7</accession>
<dbReference type="EMBL" id="GFDF01005880">
    <property type="protein sequence ID" value="JAV08204.1"/>
    <property type="molecule type" value="Transcribed_RNA"/>
</dbReference>
<dbReference type="AlphaFoldDB" id="A0A1L8DPA7"/>
<sequence length="177" mass="19645">MEAAWRFRIMLLMAFAVILFGDFLGYGNVASERASPRSTSNLRDDDPDLHIVDGTALNILESSPEETHTAATYQISKRKLTETLRESCLPKMLCEMAARPSQNLSDRERDLLTLIKSTTLTLAMAVAPTRWHFAAHMGQLLRSGDSLSGTIGCSQLWPNCPFTSQKLLQLSSKVSLK</sequence>
<protein>
    <submittedName>
        <fullName evidence="1">Putative conserved secreted protein</fullName>
    </submittedName>
</protein>
<proteinExistence type="predicted"/>
<reference evidence="1" key="1">
    <citation type="submission" date="2016-12" db="EMBL/GenBank/DDBJ databases">
        <title>An insight into the sialome and mialome of the sand fly, Nyssomyia neivai.</title>
        <authorList>
            <person name="Sebastian V."/>
            <person name="Goulart T.M."/>
            <person name="Oliveira W."/>
            <person name="Calvo E."/>
            <person name="Oliveira L.F."/>
            <person name="Pinto M.C."/>
            <person name="Rosselino A.M."/>
            <person name="Ribeiro J.M."/>
        </authorList>
    </citation>
    <scope>NUCLEOTIDE SEQUENCE</scope>
</reference>
<organism evidence="1">
    <name type="scientific">Nyssomyia neivai</name>
    <dbReference type="NCBI Taxonomy" id="330878"/>
    <lineage>
        <taxon>Eukaryota</taxon>
        <taxon>Metazoa</taxon>
        <taxon>Ecdysozoa</taxon>
        <taxon>Arthropoda</taxon>
        <taxon>Hexapoda</taxon>
        <taxon>Insecta</taxon>
        <taxon>Pterygota</taxon>
        <taxon>Neoptera</taxon>
        <taxon>Endopterygota</taxon>
        <taxon>Diptera</taxon>
        <taxon>Nematocera</taxon>
        <taxon>Psychodoidea</taxon>
        <taxon>Psychodidae</taxon>
        <taxon>Nyssomyia</taxon>
    </lineage>
</organism>
<evidence type="ECO:0000313" key="1">
    <source>
        <dbReference type="EMBL" id="JAV08204.1"/>
    </source>
</evidence>
<name>A0A1L8DPA7_9DIPT</name>